<dbReference type="eggNOG" id="ENOG502SPRR">
    <property type="taxonomic scope" value="Eukaryota"/>
</dbReference>
<dbReference type="HOGENOM" id="CLU_084275_0_1_1"/>
<dbReference type="AlphaFoldDB" id="A0A066X5E9"/>
<protein>
    <recommendedName>
        <fullName evidence="4">Celp0028 effector like protein</fullName>
    </recommendedName>
</protein>
<keyword evidence="3" id="KW-1185">Reference proteome</keyword>
<evidence type="ECO:0008006" key="4">
    <source>
        <dbReference type="Google" id="ProtNLM"/>
    </source>
</evidence>
<organism evidence="2 3">
    <name type="scientific">Colletotrichum sublineola</name>
    <name type="common">Sorghum anthracnose fungus</name>
    <dbReference type="NCBI Taxonomy" id="1173701"/>
    <lineage>
        <taxon>Eukaryota</taxon>
        <taxon>Fungi</taxon>
        <taxon>Dikarya</taxon>
        <taxon>Ascomycota</taxon>
        <taxon>Pezizomycotina</taxon>
        <taxon>Sordariomycetes</taxon>
        <taxon>Hypocreomycetidae</taxon>
        <taxon>Glomerellales</taxon>
        <taxon>Glomerellaceae</taxon>
        <taxon>Colletotrichum</taxon>
        <taxon>Colletotrichum graminicola species complex</taxon>
    </lineage>
</organism>
<evidence type="ECO:0000256" key="1">
    <source>
        <dbReference type="SAM" id="SignalP"/>
    </source>
</evidence>
<accession>A0A066X5E9</accession>
<dbReference type="Proteomes" id="UP000027238">
    <property type="component" value="Unassembled WGS sequence"/>
</dbReference>
<comment type="caution">
    <text evidence="2">The sequence shown here is derived from an EMBL/GenBank/DDBJ whole genome shotgun (WGS) entry which is preliminary data.</text>
</comment>
<dbReference type="OrthoDB" id="4831122at2759"/>
<keyword evidence="1" id="KW-0732">Signal</keyword>
<gene>
    <name evidence="2" type="ORF">CSUB01_01118</name>
</gene>
<reference evidence="3" key="1">
    <citation type="journal article" date="2014" name="Genome Announc.">
        <title>Draft genome sequence of Colletotrichum sublineola, a destructive pathogen of cultivated sorghum.</title>
        <authorList>
            <person name="Baroncelli R."/>
            <person name="Sanz-Martin J.M."/>
            <person name="Rech G.E."/>
            <person name="Sukno S.A."/>
            <person name="Thon M.R."/>
        </authorList>
    </citation>
    <scope>NUCLEOTIDE SEQUENCE [LARGE SCALE GENOMIC DNA]</scope>
    <source>
        <strain evidence="3">TX430BB</strain>
    </source>
</reference>
<feature type="chain" id="PRO_5001629795" description="Celp0028 effector like protein" evidence="1">
    <location>
        <begin position="20"/>
        <end position="236"/>
    </location>
</feature>
<evidence type="ECO:0000313" key="2">
    <source>
        <dbReference type="EMBL" id="KDN60981.1"/>
    </source>
</evidence>
<feature type="signal peptide" evidence="1">
    <location>
        <begin position="1"/>
        <end position="19"/>
    </location>
</feature>
<name>A0A066X5E9_COLSU</name>
<sequence>MVLPARVSLLGLAVAAVFASPLQPRELAVDEVVLLNHDGTTRIMKAADLEALETPAAAPAPASFPVHNVTTTPGMVRRGCEKSTEVQVLSDEHFIDWDVPMSPLVSSGGGNATVSIMDGFRLSDRLRISAHTEVRKALRVSTIPAVDMTWTTTQTNTLRFTLPPNKYGLVVSQPYVRRVQGNVLSGCTDNPDRNPFESDTYESQNFGRLSWVKGIIRMCTSETYPVPYCIGNGSHA</sequence>
<evidence type="ECO:0000313" key="3">
    <source>
        <dbReference type="Proteomes" id="UP000027238"/>
    </source>
</evidence>
<proteinExistence type="predicted"/>
<dbReference type="OMA" id="YPLKRCV"/>
<dbReference type="EMBL" id="JMSE01001448">
    <property type="protein sequence ID" value="KDN60981.1"/>
    <property type="molecule type" value="Genomic_DNA"/>
</dbReference>